<gene>
    <name evidence="1" type="ORF">L195_g047452</name>
</gene>
<evidence type="ECO:0000313" key="2">
    <source>
        <dbReference type="Proteomes" id="UP000236291"/>
    </source>
</evidence>
<dbReference type="AlphaFoldDB" id="A0A2K3MKK0"/>
<reference evidence="1 2" key="2">
    <citation type="journal article" date="2017" name="Front. Plant Sci.">
        <title>Gene Classification and Mining of Molecular Markers Useful in Red Clover (Trifolium pratense) Breeding.</title>
        <authorList>
            <person name="Istvanek J."/>
            <person name="Dluhosova J."/>
            <person name="Dluhos P."/>
            <person name="Patkova L."/>
            <person name="Nedelnik J."/>
            <person name="Repkova J."/>
        </authorList>
    </citation>
    <scope>NUCLEOTIDE SEQUENCE [LARGE SCALE GENOMIC DNA]</scope>
    <source>
        <strain evidence="2">cv. Tatra</strain>
        <tissue evidence="1">Young leaves</tissue>
    </source>
</reference>
<organism evidence="1 2">
    <name type="scientific">Trifolium pratense</name>
    <name type="common">Red clover</name>
    <dbReference type="NCBI Taxonomy" id="57577"/>
    <lineage>
        <taxon>Eukaryota</taxon>
        <taxon>Viridiplantae</taxon>
        <taxon>Streptophyta</taxon>
        <taxon>Embryophyta</taxon>
        <taxon>Tracheophyta</taxon>
        <taxon>Spermatophyta</taxon>
        <taxon>Magnoliopsida</taxon>
        <taxon>eudicotyledons</taxon>
        <taxon>Gunneridae</taxon>
        <taxon>Pentapetalae</taxon>
        <taxon>rosids</taxon>
        <taxon>fabids</taxon>
        <taxon>Fabales</taxon>
        <taxon>Fabaceae</taxon>
        <taxon>Papilionoideae</taxon>
        <taxon>50 kb inversion clade</taxon>
        <taxon>NPAAA clade</taxon>
        <taxon>Hologalegina</taxon>
        <taxon>IRL clade</taxon>
        <taxon>Trifolieae</taxon>
        <taxon>Trifolium</taxon>
    </lineage>
</organism>
<reference evidence="1 2" key="1">
    <citation type="journal article" date="2014" name="Am. J. Bot.">
        <title>Genome assembly and annotation for red clover (Trifolium pratense; Fabaceae).</title>
        <authorList>
            <person name="Istvanek J."/>
            <person name="Jaros M."/>
            <person name="Krenek A."/>
            <person name="Repkova J."/>
        </authorList>
    </citation>
    <scope>NUCLEOTIDE SEQUENCE [LARGE SCALE GENOMIC DNA]</scope>
    <source>
        <strain evidence="2">cv. Tatra</strain>
        <tissue evidence="1">Young leaves</tissue>
    </source>
</reference>
<comment type="caution">
    <text evidence="1">The sequence shown here is derived from an EMBL/GenBank/DDBJ whole genome shotgun (WGS) entry which is preliminary data.</text>
</comment>
<evidence type="ECO:0000313" key="1">
    <source>
        <dbReference type="EMBL" id="PNX91322.1"/>
    </source>
</evidence>
<dbReference type="Proteomes" id="UP000236291">
    <property type="component" value="Unassembled WGS sequence"/>
</dbReference>
<accession>A0A2K3MKK0</accession>
<protein>
    <submittedName>
        <fullName evidence="1">Uncharacterized protein</fullName>
    </submittedName>
</protein>
<dbReference type="EMBL" id="ASHM01065814">
    <property type="protein sequence ID" value="PNX91322.1"/>
    <property type="molecule type" value="Genomic_DNA"/>
</dbReference>
<proteinExistence type="predicted"/>
<sequence length="157" mass="17677">MSTDNDAPTAQQINALKQQHLMDFSMIVMMKIFMEIGNNIIVAEPVQTYVTEPVAQTVGTITKKHDSMQSMLRKVMHLNKQIQLQPLAVKILAQGNPYHVPRILLVWLIMLTVTQVNHALRDLQGNKVMPDDVTRGHSVQEYVPETQMEITSQSAAS</sequence>
<name>A0A2K3MKK0_TRIPR</name>